<feature type="compositionally biased region" description="Low complexity" evidence="1">
    <location>
        <begin position="43"/>
        <end position="64"/>
    </location>
</feature>
<sequence>MINNQHSSSLSSTQISRTLQTMQQQQYTPTLNSLHSYHPLGPPTISMSSSVPPSMSISSSSSSTNNKESFDNFNNVDPQAKKAFDHANNIIENSNQDKTFSVFSIPPREALSYYLGVEEHYQREQIKPVCPLCMRQVHFSALSKHVVSCAEYRNSLLAMEESPPIKSTTTSPFMPPPSLYSSSMDYNNSNSLYPLLGKRTKLDSDNLLGGSNNMTSNNSLLMNSGLPQYNF</sequence>
<evidence type="ECO:0000313" key="2">
    <source>
        <dbReference type="EMBL" id="EFC43599.1"/>
    </source>
</evidence>
<dbReference type="InParanoid" id="D2VHJ6"/>
<dbReference type="GeneID" id="8863319"/>
<name>D2VHJ6_NAEGR</name>
<keyword evidence="3" id="KW-1185">Reference proteome</keyword>
<evidence type="ECO:0000313" key="3">
    <source>
        <dbReference type="Proteomes" id="UP000006671"/>
    </source>
</evidence>
<dbReference type="EMBL" id="GG738872">
    <property type="protein sequence ID" value="EFC43599.1"/>
    <property type="molecule type" value="Genomic_DNA"/>
</dbReference>
<gene>
    <name evidence="2" type="ORF">NAEGRDRAFT_79991</name>
</gene>
<evidence type="ECO:0000256" key="1">
    <source>
        <dbReference type="SAM" id="MobiDB-lite"/>
    </source>
</evidence>
<protein>
    <submittedName>
        <fullName evidence="2">Uncharacterized protein</fullName>
    </submittedName>
</protein>
<dbReference type="AlphaFoldDB" id="D2VHJ6"/>
<dbReference type="RefSeq" id="XP_002676343.1">
    <property type="nucleotide sequence ID" value="XM_002676297.1"/>
</dbReference>
<reference evidence="2 3" key="1">
    <citation type="journal article" date="2010" name="Cell">
        <title>The genome of Naegleria gruberi illuminates early eukaryotic versatility.</title>
        <authorList>
            <person name="Fritz-Laylin L.K."/>
            <person name="Prochnik S.E."/>
            <person name="Ginger M.L."/>
            <person name="Dacks J.B."/>
            <person name="Carpenter M.L."/>
            <person name="Field M.C."/>
            <person name="Kuo A."/>
            <person name="Paredez A."/>
            <person name="Chapman J."/>
            <person name="Pham J."/>
            <person name="Shu S."/>
            <person name="Neupane R."/>
            <person name="Cipriano M."/>
            <person name="Mancuso J."/>
            <person name="Tu H."/>
            <person name="Salamov A."/>
            <person name="Lindquist E."/>
            <person name="Shapiro H."/>
            <person name="Lucas S."/>
            <person name="Grigoriev I.V."/>
            <person name="Cande W.Z."/>
            <person name="Fulton C."/>
            <person name="Rokhsar D.S."/>
            <person name="Dawson S.C."/>
        </authorList>
    </citation>
    <scope>NUCLEOTIDE SEQUENCE [LARGE SCALE GENOMIC DNA]</scope>
    <source>
        <strain evidence="2 3">NEG-M</strain>
    </source>
</reference>
<dbReference type="VEuPathDB" id="AmoebaDB:NAEGRDRAFT_79991"/>
<feature type="region of interest" description="Disordered" evidence="1">
    <location>
        <begin position="19"/>
        <end position="73"/>
    </location>
</feature>
<feature type="compositionally biased region" description="Polar residues" evidence="1">
    <location>
        <begin position="22"/>
        <end position="35"/>
    </location>
</feature>
<proteinExistence type="predicted"/>
<organism evidence="3">
    <name type="scientific">Naegleria gruberi</name>
    <name type="common">Amoeba</name>
    <dbReference type="NCBI Taxonomy" id="5762"/>
    <lineage>
        <taxon>Eukaryota</taxon>
        <taxon>Discoba</taxon>
        <taxon>Heterolobosea</taxon>
        <taxon>Tetramitia</taxon>
        <taxon>Eutetramitia</taxon>
        <taxon>Vahlkampfiidae</taxon>
        <taxon>Naegleria</taxon>
    </lineage>
</organism>
<accession>D2VHJ6</accession>
<dbReference type="Proteomes" id="UP000006671">
    <property type="component" value="Unassembled WGS sequence"/>
</dbReference>
<dbReference type="KEGG" id="ngr:NAEGRDRAFT_79991"/>